<accession>A0ABU6XMJ2</accession>
<protein>
    <submittedName>
        <fullName evidence="1">Uncharacterized protein</fullName>
    </submittedName>
</protein>
<name>A0ABU6XMJ2_9FABA</name>
<organism evidence="1 2">
    <name type="scientific">Stylosanthes scabra</name>
    <dbReference type="NCBI Taxonomy" id="79078"/>
    <lineage>
        <taxon>Eukaryota</taxon>
        <taxon>Viridiplantae</taxon>
        <taxon>Streptophyta</taxon>
        <taxon>Embryophyta</taxon>
        <taxon>Tracheophyta</taxon>
        <taxon>Spermatophyta</taxon>
        <taxon>Magnoliopsida</taxon>
        <taxon>eudicotyledons</taxon>
        <taxon>Gunneridae</taxon>
        <taxon>Pentapetalae</taxon>
        <taxon>rosids</taxon>
        <taxon>fabids</taxon>
        <taxon>Fabales</taxon>
        <taxon>Fabaceae</taxon>
        <taxon>Papilionoideae</taxon>
        <taxon>50 kb inversion clade</taxon>
        <taxon>dalbergioids sensu lato</taxon>
        <taxon>Dalbergieae</taxon>
        <taxon>Pterocarpus clade</taxon>
        <taxon>Stylosanthes</taxon>
    </lineage>
</organism>
<comment type="caution">
    <text evidence="1">The sequence shown here is derived from an EMBL/GenBank/DDBJ whole genome shotgun (WGS) entry which is preliminary data.</text>
</comment>
<gene>
    <name evidence="1" type="ORF">PIB30_062559</name>
</gene>
<evidence type="ECO:0000313" key="2">
    <source>
        <dbReference type="Proteomes" id="UP001341840"/>
    </source>
</evidence>
<dbReference type="EMBL" id="JASCZI010212031">
    <property type="protein sequence ID" value="MED6198065.1"/>
    <property type="molecule type" value="Genomic_DNA"/>
</dbReference>
<reference evidence="1 2" key="1">
    <citation type="journal article" date="2023" name="Plants (Basel)">
        <title>Bridging the Gap: Combining Genomics and Transcriptomics Approaches to Understand Stylosanthes scabra, an Orphan Legume from the Brazilian Caatinga.</title>
        <authorList>
            <person name="Ferreira-Neto J.R.C."/>
            <person name="da Silva M.D."/>
            <person name="Binneck E."/>
            <person name="de Melo N.F."/>
            <person name="da Silva R.H."/>
            <person name="de Melo A.L.T.M."/>
            <person name="Pandolfi V."/>
            <person name="Bustamante F.O."/>
            <person name="Brasileiro-Vidal A.C."/>
            <person name="Benko-Iseppon A.M."/>
        </authorList>
    </citation>
    <scope>NUCLEOTIDE SEQUENCE [LARGE SCALE GENOMIC DNA]</scope>
    <source>
        <tissue evidence="1">Leaves</tissue>
    </source>
</reference>
<proteinExistence type="predicted"/>
<dbReference type="Proteomes" id="UP001341840">
    <property type="component" value="Unassembled WGS sequence"/>
</dbReference>
<evidence type="ECO:0000313" key="1">
    <source>
        <dbReference type="EMBL" id="MED6198065.1"/>
    </source>
</evidence>
<keyword evidence="2" id="KW-1185">Reference proteome</keyword>
<sequence>MTSSSPFRSLEHATDVTKDIFLNKLDVGCWLEALSYLGMAKTLSGGGYPRVITRQGAYTGGGVERWRRRASPPSFHHHHRLVPRSNSFHYDRHLLSLSPATSIGVLRPSHHLQAVSCHAVDLQAPAESRHAVGLQQCPVIVQQRRPATTGNSASCSSKNTAVQPLPCRSQGIVFTPILLL</sequence>